<dbReference type="InterPro" id="IPR048670">
    <property type="entry name" value="IF5A-like_N"/>
</dbReference>
<feature type="domain" description="Translation initiation factor 5A C-terminal" evidence="1">
    <location>
        <begin position="90"/>
        <end position="158"/>
    </location>
</feature>
<dbReference type="Pfam" id="PF21485">
    <property type="entry name" value="IF5A-like_N"/>
    <property type="match status" value="1"/>
</dbReference>
<dbReference type="SUPFAM" id="SSF50104">
    <property type="entry name" value="Translation proteins SH3-like domain"/>
    <property type="match status" value="1"/>
</dbReference>
<dbReference type="InterPro" id="IPR012340">
    <property type="entry name" value="NA-bd_OB-fold"/>
</dbReference>
<dbReference type="InterPro" id="IPR008991">
    <property type="entry name" value="Translation_prot_SH3-like_sf"/>
</dbReference>
<dbReference type="GO" id="GO:0043022">
    <property type="term" value="F:ribosome binding"/>
    <property type="evidence" value="ECO:0007669"/>
    <property type="project" value="InterPro"/>
</dbReference>
<dbReference type="Proteomes" id="UP001432322">
    <property type="component" value="Unassembled WGS sequence"/>
</dbReference>
<comment type="caution">
    <text evidence="2">The sequence shown here is derived from an EMBL/GenBank/DDBJ whole genome shotgun (WGS) entry which is preliminary data.</text>
</comment>
<dbReference type="Gene3D" id="2.40.50.140">
    <property type="entry name" value="Nucleic acid-binding proteins"/>
    <property type="match status" value="1"/>
</dbReference>
<dbReference type="Pfam" id="PF01287">
    <property type="entry name" value="eIF-5a"/>
    <property type="match status" value="1"/>
</dbReference>
<dbReference type="GO" id="GO:0003723">
    <property type="term" value="F:RNA binding"/>
    <property type="evidence" value="ECO:0007669"/>
    <property type="project" value="InterPro"/>
</dbReference>
<dbReference type="GO" id="GO:0003746">
    <property type="term" value="F:translation elongation factor activity"/>
    <property type="evidence" value="ECO:0007669"/>
    <property type="project" value="InterPro"/>
</dbReference>
<evidence type="ECO:0000313" key="3">
    <source>
        <dbReference type="Proteomes" id="UP001432322"/>
    </source>
</evidence>
<evidence type="ECO:0000313" key="2">
    <source>
        <dbReference type="EMBL" id="GMT26550.1"/>
    </source>
</evidence>
<dbReference type="SUPFAM" id="SSF50249">
    <property type="entry name" value="Nucleic acid-binding proteins"/>
    <property type="match status" value="1"/>
</dbReference>
<feature type="non-terminal residue" evidence="2">
    <location>
        <position position="1"/>
    </location>
</feature>
<dbReference type="SMART" id="SM01376">
    <property type="entry name" value="eIF-5a"/>
    <property type="match status" value="1"/>
</dbReference>
<dbReference type="InterPro" id="IPR014722">
    <property type="entry name" value="Rib_uL2_dom2"/>
</dbReference>
<dbReference type="GO" id="GO:0045901">
    <property type="term" value="P:positive regulation of translational elongation"/>
    <property type="evidence" value="ECO:0007669"/>
    <property type="project" value="InterPro"/>
</dbReference>
<dbReference type="Gene3D" id="2.30.30.30">
    <property type="match status" value="1"/>
</dbReference>
<name>A0AAV5W832_9BILA</name>
<accession>A0AAV5W832</accession>
<evidence type="ECO:0000259" key="1">
    <source>
        <dbReference type="SMART" id="SM01376"/>
    </source>
</evidence>
<keyword evidence="3" id="KW-1185">Reference proteome</keyword>
<dbReference type="AlphaFoldDB" id="A0AAV5W832"/>
<dbReference type="GO" id="GO:0045905">
    <property type="term" value="P:positive regulation of translational termination"/>
    <property type="evidence" value="ECO:0007669"/>
    <property type="project" value="InterPro"/>
</dbReference>
<dbReference type="PIRSF" id="PIRSF003025">
    <property type="entry name" value="eIF5A"/>
    <property type="match status" value="1"/>
</dbReference>
<sequence>KLVFDRPEEEIAAEEKRKGNDCYWKPLSWLKVGDFMKIGQRACQVTEITTGKGGKHGKLGYNKCIAGHDVFTGEKRETSLYECYNVEIPFVESKVYLLINVTFENICTLLDEETGDQKDNMRLPEGPLGQEIRESFNSEDLVITVTTAYREAAITKFRRKEGNA</sequence>
<dbReference type="PANTHER" id="PTHR11673">
    <property type="entry name" value="TRANSLATION INITIATION FACTOR 5A FAMILY MEMBER"/>
    <property type="match status" value="1"/>
</dbReference>
<dbReference type="EMBL" id="BTSY01000005">
    <property type="protein sequence ID" value="GMT26550.1"/>
    <property type="molecule type" value="Genomic_DNA"/>
</dbReference>
<dbReference type="InterPro" id="IPR020189">
    <property type="entry name" value="IF5A_C"/>
</dbReference>
<reference evidence="2" key="1">
    <citation type="submission" date="2023-10" db="EMBL/GenBank/DDBJ databases">
        <title>Genome assembly of Pristionchus species.</title>
        <authorList>
            <person name="Yoshida K."/>
            <person name="Sommer R.J."/>
        </authorList>
    </citation>
    <scope>NUCLEOTIDE SEQUENCE</scope>
    <source>
        <strain evidence="2">RS5133</strain>
    </source>
</reference>
<dbReference type="InterPro" id="IPR001884">
    <property type="entry name" value="IF5A-like"/>
</dbReference>
<organism evidence="2 3">
    <name type="scientific">Pristionchus fissidentatus</name>
    <dbReference type="NCBI Taxonomy" id="1538716"/>
    <lineage>
        <taxon>Eukaryota</taxon>
        <taxon>Metazoa</taxon>
        <taxon>Ecdysozoa</taxon>
        <taxon>Nematoda</taxon>
        <taxon>Chromadorea</taxon>
        <taxon>Rhabditida</taxon>
        <taxon>Rhabditina</taxon>
        <taxon>Diplogasteromorpha</taxon>
        <taxon>Diplogasteroidea</taxon>
        <taxon>Neodiplogasteridae</taxon>
        <taxon>Pristionchus</taxon>
    </lineage>
</organism>
<protein>
    <recommendedName>
        <fullName evidence="1">Translation initiation factor 5A C-terminal domain-containing protein</fullName>
    </recommendedName>
</protein>
<gene>
    <name evidence="2" type="ORF">PFISCL1PPCAC_17847</name>
</gene>
<proteinExistence type="predicted"/>